<dbReference type="AlphaFoldDB" id="A0AA41XCJ0"/>
<sequence>MDISQIRHFLAVADEGDWSRAANAAHVSRATIQASVAELEQLRGEQLVREIVAEGAEPGDSAGSADPGAKPRVELTAAGIAYRPAARAAVAKAPAPAAKAGGRAKASKGRGRAPVVKGEPKPFKKRQGR</sequence>
<comment type="caution">
    <text evidence="3">The sequence shown here is derived from an EMBL/GenBank/DDBJ whole genome shotgun (WGS) entry which is preliminary data.</text>
</comment>
<dbReference type="Gene3D" id="1.10.10.10">
    <property type="entry name" value="Winged helix-like DNA-binding domain superfamily/Winged helix DNA-binding domain"/>
    <property type="match status" value="1"/>
</dbReference>
<gene>
    <name evidence="3" type="ORF">N1028_07420</name>
</gene>
<dbReference type="PROSITE" id="PS50931">
    <property type="entry name" value="HTH_LYSR"/>
    <property type="match status" value="1"/>
</dbReference>
<dbReference type="Pfam" id="PF00126">
    <property type="entry name" value="HTH_1"/>
    <property type="match status" value="1"/>
</dbReference>
<dbReference type="InterPro" id="IPR036390">
    <property type="entry name" value="WH_DNA-bd_sf"/>
</dbReference>
<dbReference type="InterPro" id="IPR036388">
    <property type="entry name" value="WH-like_DNA-bd_sf"/>
</dbReference>
<feature type="region of interest" description="Disordered" evidence="1">
    <location>
        <begin position="91"/>
        <end position="129"/>
    </location>
</feature>
<dbReference type="GO" id="GO:0003700">
    <property type="term" value="F:DNA-binding transcription factor activity"/>
    <property type="evidence" value="ECO:0007669"/>
    <property type="project" value="InterPro"/>
</dbReference>
<dbReference type="RefSeq" id="WP_259526297.1">
    <property type="nucleotide sequence ID" value="NZ_JANLCK010000003.1"/>
</dbReference>
<proteinExistence type="predicted"/>
<evidence type="ECO:0000259" key="2">
    <source>
        <dbReference type="PROSITE" id="PS50931"/>
    </source>
</evidence>
<evidence type="ECO:0000313" key="3">
    <source>
        <dbReference type="EMBL" id="MCS5725724.1"/>
    </source>
</evidence>
<reference evidence="3" key="1">
    <citation type="submission" date="2022-08" db="EMBL/GenBank/DDBJ databases">
        <authorList>
            <person name="Deng Y."/>
            <person name="Han X.-F."/>
            <person name="Zhang Y.-Q."/>
        </authorList>
    </citation>
    <scope>NUCLEOTIDE SEQUENCE</scope>
    <source>
        <strain evidence="3">CPCC 203407</strain>
    </source>
</reference>
<feature type="compositionally biased region" description="Low complexity" evidence="1">
    <location>
        <begin position="91"/>
        <end position="104"/>
    </location>
</feature>
<evidence type="ECO:0000313" key="4">
    <source>
        <dbReference type="Proteomes" id="UP001165587"/>
    </source>
</evidence>
<dbReference type="EMBL" id="JANLCK010000003">
    <property type="protein sequence ID" value="MCS5725724.1"/>
    <property type="molecule type" value="Genomic_DNA"/>
</dbReference>
<protein>
    <submittedName>
        <fullName evidence="3">LysR family transcriptional regulator</fullName>
    </submittedName>
</protein>
<dbReference type="InterPro" id="IPR000847">
    <property type="entry name" value="LysR_HTH_N"/>
</dbReference>
<evidence type="ECO:0000256" key="1">
    <source>
        <dbReference type="SAM" id="MobiDB-lite"/>
    </source>
</evidence>
<dbReference type="Proteomes" id="UP001165587">
    <property type="component" value="Unassembled WGS sequence"/>
</dbReference>
<organism evidence="3 4">
    <name type="scientific">Herbiconiux oxytropis</name>
    <dbReference type="NCBI Taxonomy" id="2970915"/>
    <lineage>
        <taxon>Bacteria</taxon>
        <taxon>Bacillati</taxon>
        <taxon>Actinomycetota</taxon>
        <taxon>Actinomycetes</taxon>
        <taxon>Micrococcales</taxon>
        <taxon>Microbacteriaceae</taxon>
        <taxon>Herbiconiux</taxon>
    </lineage>
</organism>
<accession>A0AA41XCJ0</accession>
<name>A0AA41XCJ0_9MICO</name>
<feature type="domain" description="HTH lysR-type" evidence="2">
    <location>
        <begin position="1"/>
        <end position="47"/>
    </location>
</feature>
<dbReference type="SUPFAM" id="SSF46785">
    <property type="entry name" value="Winged helix' DNA-binding domain"/>
    <property type="match status" value="1"/>
</dbReference>
<keyword evidence="4" id="KW-1185">Reference proteome</keyword>